<sequence>MEEQDERRNVDNGSERQKQVKEETLLKFLDSMDGYLSLLDSLSSALRQGWLELASARHSMGASRISCVLLDLKVHSAATTLEVSGQDGNFTVSQKGLADDESIGSKPSFVLHKWVSSDNKECTSGEGKRGEDKLQMKSEGQQLRHGNNSKFSEENAPAKNGTEVVLDDQVQKQRKKSLSMFGGLVSPKLRSAQLSFETALETIVEIANFRSTMLSTYDEVHKELEGTKG</sequence>
<gene>
    <name evidence="1" type="ORF">OWV82_025402</name>
</gene>
<dbReference type="EMBL" id="CM051407">
    <property type="protein sequence ID" value="KAJ4702303.1"/>
    <property type="molecule type" value="Genomic_DNA"/>
</dbReference>
<reference evidence="1 2" key="1">
    <citation type="journal article" date="2023" name="Science">
        <title>Complex scaffold remodeling in plant triterpene biosynthesis.</title>
        <authorList>
            <person name="De La Pena R."/>
            <person name="Hodgson H."/>
            <person name="Liu J.C."/>
            <person name="Stephenson M.J."/>
            <person name="Martin A.C."/>
            <person name="Owen C."/>
            <person name="Harkess A."/>
            <person name="Leebens-Mack J."/>
            <person name="Jimenez L.E."/>
            <person name="Osbourn A."/>
            <person name="Sattely E.S."/>
        </authorList>
    </citation>
    <scope>NUCLEOTIDE SEQUENCE [LARGE SCALE GENOMIC DNA]</scope>
    <source>
        <strain evidence="2">cv. JPN11</strain>
        <tissue evidence="1">Leaf</tissue>
    </source>
</reference>
<name>A0ACC1WTD0_MELAZ</name>
<comment type="caution">
    <text evidence="1">The sequence shown here is derived from an EMBL/GenBank/DDBJ whole genome shotgun (WGS) entry which is preliminary data.</text>
</comment>
<evidence type="ECO:0000313" key="1">
    <source>
        <dbReference type="EMBL" id="KAJ4702303.1"/>
    </source>
</evidence>
<proteinExistence type="predicted"/>
<evidence type="ECO:0000313" key="2">
    <source>
        <dbReference type="Proteomes" id="UP001164539"/>
    </source>
</evidence>
<dbReference type="Proteomes" id="UP001164539">
    <property type="component" value="Chromosome 14"/>
</dbReference>
<keyword evidence="2" id="KW-1185">Reference proteome</keyword>
<accession>A0ACC1WTD0</accession>
<protein>
    <submittedName>
        <fullName evidence="1">Uncharacterized protein</fullName>
    </submittedName>
</protein>
<organism evidence="1 2">
    <name type="scientific">Melia azedarach</name>
    <name type="common">Chinaberry tree</name>
    <dbReference type="NCBI Taxonomy" id="155640"/>
    <lineage>
        <taxon>Eukaryota</taxon>
        <taxon>Viridiplantae</taxon>
        <taxon>Streptophyta</taxon>
        <taxon>Embryophyta</taxon>
        <taxon>Tracheophyta</taxon>
        <taxon>Spermatophyta</taxon>
        <taxon>Magnoliopsida</taxon>
        <taxon>eudicotyledons</taxon>
        <taxon>Gunneridae</taxon>
        <taxon>Pentapetalae</taxon>
        <taxon>rosids</taxon>
        <taxon>malvids</taxon>
        <taxon>Sapindales</taxon>
        <taxon>Meliaceae</taxon>
        <taxon>Melia</taxon>
    </lineage>
</organism>